<sequence>MIGTLLGYLTGNFGKLFYYHLQGLAVYLGLSAWIAIVFVQIILHIWLYAIYNRSCYRRFLIPLSVICVVLASLVCGFSTNFGTSIHFVVYDPLCVSVSISGGSNWPPTSSELNSLIYSKFPAFITGIIMAWDMMTVLFLGLIALRVTYTYMQHDRCPEGLAYILTRDSLLYCFATALVTVLNLFSIVSVPYAMYTIGCGFTATIPNVLSNRIFINLRAWERYREERIDVGGVSVDRWETMFHITC</sequence>
<protein>
    <submittedName>
        <fullName evidence="1">Uncharacterized protein</fullName>
    </submittedName>
</protein>
<gene>
    <name evidence="1" type="ORF">BDY19DRAFT_96181</name>
</gene>
<proteinExistence type="predicted"/>
<name>A0ACB8U703_9APHY</name>
<evidence type="ECO:0000313" key="2">
    <source>
        <dbReference type="Proteomes" id="UP001055072"/>
    </source>
</evidence>
<dbReference type="Proteomes" id="UP001055072">
    <property type="component" value="Unassembled WGS sequence"/>
</dbReference>
<reference evidence="1" key="1">
    <citation type="journal article" date="2021" name="Environ. Microbiol.">
        <title>Gene family expansions and transcriptome signatures uncover fungal adaptations to wood decay.</title>
        <authorList>
            <person name="Hage H."/>
            <person name="Miyauchi S."/>
            <person name="Viragh M."/>
            <person name="Drula E."/>
            <person name="Min B."/>
            <person name="Chaduli D."/>
            <person name="Navarro D."/>
            <person name="Favel A."/>
            <person name="Norest M."/>
            <person name="Lesage-Meessen L."/>
            <person name="Balint B."/>
            <person name="Merenyi Z."/>
            <person name="de Eugenio L."/>
            <person name="Morin E."/>
            <person name="Martinez A.T."/>
            <person name="Baldrian P."/>
            <person name="Stursova M."/>
            <person name="Martinez M.J."/>
            <person name="Novotny C."/>
            <person name="Magnuson J.K."/>
            <person name="Spatafora J.W."/>
            <person name="Maurice S."/>
            <person name="Pangilinan J."/>
            <person name="Andreopoulos W."/>
            <person name="LaButti K."/>
            <person name="Hundley H."/>
            <person name="Na H."/>
            <person name="Kuo A."/>
            <person name="Barry K."/>
            <person name="Lipzen A."/>
            <person name="Henrissat B."/>
            <person name="Riley R."/>
            <person name="Ahrendt S."/>
            <person name="Nagy L.G."/>
            <person name="Grigoriev I.V."/>
            <person name="Martin F."/>
            <person name="Rosso M.N."/>
        </authorList>
    </citation>
    <scope>NUCLEOTIDE SEQUENCE</scope>
    <source>
        <strain evidence="1">CBS 384.51</strain>
    </source>
</reference>
<evidence type="ECO:0000313" key="1">
    <source>
        <dbReference type="EMBL" id="KAI0090001.1"/>
    </source>
</evidence>
<accession>A0ACB8U703</accession>
<comment type="caution">
    <text evidence="1">The sequence shown here is derived from an EMBL/GenBank/DDBJ whole genome shotgun (WGS) entry which is preliminary data.</text>
</comment>
<keyword evidence="2" id="KW-1185">Reference proteome</keyword>
<organism evidence="1 2">
    <name type="scientific">Irpex rosettiformis</name>
    <dbReference type="NCBI Taxonomy" id="378272"/>
    <lineage>
        <taxon>Eukaryota</taxon>
        <taxon>Fungi</taxon>
        <taxon>Dikarya</taxon>
        <taxon>Basidiomycota</taxon>
        <taxon>Agaricomycotina</taxon>
        <taxon>Agaricomycetes</taxon>
        <taxon>Polyporales</taxon>
        <taxon>Irpicaceae</taxon>
        <taxon>Irpex</taxon>
    </lineage>
</organism>
<dbReference type="EMBL" id="MU274909">
    <property type="protein sequence ID" value="KAI0090001.1"/>
    <property type="molecule type" value="Genomic_DNA"/>
</dbReference>